<dbReference type="OrthoDB" id="9783572at2"/>
<reference evidence="1 2" key="1">
    <citation type="submission" date="2014-01" db="EMBL/GenBank/DDBJ databases">
        <title>Genome sequence determination for a cystic fibrosis isolate, Inquilinus limosus.</title>
        <authorList>
            <person name="Pino M."/>
            <person name="Di Conza J."/>
            <person name="Gutkind G."/>
        </authorList>
    </citation>
    <scope>NUCLEOTIDE SEQUENCE [LARGE SCALE GENOMIC DNA]</scope>
    <source>
        <strain evidence="1 2">MP06</strain>
    </source>
</reference>
<dbReference type="EMBL" id="JANX01000633">
    <property type="protein sequence ID" value="KGM30987.1"/>
    <property type="molecule type" value="Genomic_DNA"/>
</dbReference>
<organism evidence="1 2">
    <name type="scientific">Inquilinus limosus MP06</name>
    <dbReference type="NCBI Taxonomy" id="1398085"/>
    <lineage>
        <taxon>Bacteria</taxon>
        <taxon>Pseudomonadati</taxon>
        <taxon>Pseudomonadota</taxon>
        <taxon>Alphaproteobacteria</taxon>
        <taxon>Rhodospirillales</taxon>
        <taxon>Rhodospirillaceae</taxon>
        <taxon>Inquilinus</taxon>
    </lineage>
</organism>
<sequence>LVLNPALWPSGGRPAAILTGDAVALRPIASGATAVLAVQAKEGGDARGAVRLGPVDRAAGEAAVILDGIPEAWRDEAVALTARMAFEQIGLRCLVAAEPIPGWIAADGRFILDDKTYWERT</sequence>
<dbReference type="AlphaFoldDB" id="A0A0A0D1R2"/>
<name>A0A0A0D1R2_9PROT</name>
<feature type="non-terminal residue" evidence="1">
    <location>
        <position position="1"/>
    </location>
</feature>
<accession>A0A0A0D1R2</accession>
<dbReference type="RefSeq" id="WP_034846991.1">
    <property type="nucleotide sequence ID" value="NZ_JANX01000633.1"/>
</dbReference>
<evidence type="ECO:0000313" key="1">
    <source>
        <dbReference type="EMBL" id="KGM30987.1"/>
    </source>
</evidence>
<protein>
    <submittedName>
        <fullName evidence="1">Uncharacterized protein</fullName>
    </submittedName>
</protein>
<evidence type="ECO:0000313" key="2">
    <source>
        <dbReference type="Proteomes" id="UP000029995"/>
    </source>
</evidence>
<dbReference type="Proteomes" id="UP000029995">
    <property type="component" value="Unassembled WGS sequence"/>
</dbReference>
<gene>
    <name evidence="1" type="ORF">P409_29865</name>
</gene>
<proteinExistence type="predicted"/>
<comment type="caution">
    <text evidence="1">The sequence shown here is derived from an EMBL/GenBank/DDBJ whole genome shotgun (WGS) entry which is preliminary data.</text>
</comment>